<evidence type="ECO:0000256" key="3">
    <source>
        <dbReference type="ARBA" id="ARBA00022679"/>
    </source>
</evidence>
<dbReference type="InterPro" id="IPR045270">
    <property type="entry name" value="STKc_AGC"/>
</dbReference>
<dbReference type="PROSITE" id="PS00107">
    <property type="entry name" value="PROTEIN_KINASE_ATP"/>
    <property type="match status" value="1"/>
</dbReference>
<organism evidence="11 12">
    <name type="scientific">Catenaria anguillulae PL171</name>
    <dbReference type="NCBI Taxonomy" id="765915"/>
    <lineage>
        <taxon>Eukaryota</taxon>
        <taxon>Fungi</taxon>
        <taxon>Fungi incertae sedis</taxon>
        <taxon>Blastocladiomycota</taxon>
        <taxon>Blastocladiomycetes</taxon>
        <taxon>Blastocladiales</taxon>
        <taxon>Catenariaceae</taxon>
        <taxon>Catenaria</taxon>
    </lineage>
</organism>
<dbReference type="GO" id="GO:0005524">
    <property type="term" value="F:ATP binding"/>
    <property type="evidence" value="ECO:0007669"/>
    <property type="project" value="UniProtKB-UniRule"/>
</dbReference>
<dbReference type="InterPro" id="IPR008271">
    <property type="entry name" value="Ser/Thr_kinase_AS"/>
</dbReference>
<dbReference type="Gene3D" id="3.30.200.20">
    <property type="entry name" value="Phosphorylase Kinase, domain 1"/>
    <property type="match status" value="2"/>
</dbReference>
<dbReference type="PROSITE" id="PS00108">
    <property type="entry name" value="PROTEIN_KINASE_ST"/>
    <property type="match status" value="1"/>
</dbReference>
<evidence type="ECO:0000256" key="1">
    <source>
        <dbReference type="ARBA" id="ARBA00022527"/>
    </source>
</evidence>
<proteinExistence type="inferred from homology"/>
<evidence type="ECO:0000256" key="9">
    <source>
        <dbReference type="SAM" id="MobiDB-lite"/>
    </source>
</evidence>
<dbReference type="SUPFAM" id="SSF56112">
    <property type="entry name" value="Protein kinase-like (PK-like)"/>
    <property type="match status" value="1"/>
</dbReference>
<gene>
    <name evidence="11" type="ORF">BCR44DRAFT_45046</name>
</gene>
<dbReference type="Pfam" id="PF00069">
    <property type="entry name" value="Pkinase"/>
    <property type="match status" value="1"/>
</dbReference>
<feature type="compositionally biased region" description="Polar residues" evidence="9">
    <location>
        <begin position="28"/>
        <end position="41"/>
    </location>
</feature>
<dbReference type="Proteomes" id="UP000193411">
    <property type="component" value="Unassembled WGS sequence"/>
</dbReference>
<evidence type="ECO:0000256" key="8">
    <source>
        <dbReference type="RuleBase" id="RU000304"/>
    </source>
</evidence>
<comment type="caution">
    <text evidence="11">The sequence shown here is derived from an EMBL/GenBank/DDBJ whole genome shotgun (WGS) entry which is preliminary data.</text>
</comment>
<keyword evidence="2" id="KW-0597">Phosphoprotein</keyword>
<evidence type="ECO:0000313" key="11">
    <source>
        <dbReference type="EMBL" id="ORZ39088.1"/>
    </source>
</evidence>
<accession>A0A1Y2HWV9</accession>
<reference evidence="11 12" key="1">
    <citation type="submission" date="2016-07" db="EMBL/GenBank/DDBJ databases">
        <title>Pervasive Adenine N6-methylation of Active Genes in Fungi.</title>
        <authorList>
            <consortium name="DOE Joint Genome Institute"/>
            <person name="Mondo S.J."/>
            <person name="Dannebaum R.O."/>
            <person name="Kuo R.C."/>
            <person name="Labutti K."/>
            <person name="Haridas S."/>
            <person name="Kuo A."/>
            <person name="Salamov A."/>
            <person name="Ahrendt S.R."/>
            <person name="Lipzen A."/>
            <person name="Sullivan W."/>
            <person name="Andreopoulos W.B."/>
            <person name="Clum A."/>
            <person name="Lindquist E."/>
            <person name="Daum C."/>
            <person name="Ramamoorthy G.K."/>
            <person name="Gryganskyi A."/>
            <person name="Culley D."/>
            <person name="Magnuson J.K."/>
            <person name="James T.Y."/>
            <person name="O'Malley M.A."/>
            <person name="Stajich J.E."/>
            <person name="Spatafora J.W."/>
            <person name="Visel A."/>
            <person name="Grigoriev I.V."/>
        </authorList>
    </citation>
    <scope>NUCLEOTIDE SEQUENCE [LARGE SCALE GENOMIC DNA]</scope>
    <source>
        <strain evidence="11 12">PL171</strain>
    </source>
</reference>
<name>A0A1Y2HWV9_9FUNG</name>
<comment type="similarity">
    <text evidence="8">Belongs to the protein kinase superfamily.</text>
</comment>
<keyword evidence="3" id="KW-0808">Transferase</keyword>
<dbReference type="InterPro" id="IPR017441">
    <property type="entry name" value="Protein_kinase_ATP_BS"/>
</dbReference>
<keyword evidence="4 7" id="KW-0547">Nucleotide-binding</keyword>
<feature type="compositionally biased region" description="Low complexity" evidence="9">
    <location>
        <begin position="410"/>
        <end position="420"/>
    </location>
</feature>
<dbReference type="PROSITE" id="PS50011">
    <property type="entry name" value="PROTEIN_KINASE_DOM"/>
    <property type="match status" value="1"/>
</dbReference>
<evidence type="ECO:0000256" key="4">
    <source>
        <dbReference type="ARBA" id="ARBA00022741"/>
    </source>
</evidence>
<dbReference type="EMBL" id="MCFL01000006">
    <property type="protein sequence ID" value="ORZ39088.1"/>
    <property type="molecule type" value="Genomic_DNA"/>
</dbReference>
<evidence type="ECO:0000256" key="7">
    <source>
        <dbReference type="PROSITE-ProRule" id="PRU10141"/>
    </source>
</evidence>
<sequence>MPSTVTTMADSSPSPTLRGSDDIPTQPPGDSSSSHESAIPTPTSCADFTVLKLIGTGGFAKVYLVQRIATGDLYAMKVMHKIIRPKLSKAAKKKRAAAAAAAGADGNAPAANEPRKAQIYHDGMNERQVLVSINEHPFLVTLRFAFQDERNLYLILDWAEGGELWGHLAKEGICMEDEVTFYVAEILLALEKLHSMRIVYRDLKLENVLIDGSGHIKLTDMGLAKIICEDMHFRANSWRGTFGYMAPEMISRKPYDERVDTWGLGVLTYLMLTGDLPFNGKSPKEVETAIINRKPKFPHFLTREAISFINAALTKDPTRRPTMTELKYHPFFRHIDFPALLALKVPPPRTPPRDAIDKEVSTLLRRVRRVQSVMAEGTVSHTCAWGDLEHPIEAIESAFRDFQFPPTPSGSPSASPSASPRLQPEDEVHMVGKGGSSRGGKRGHVGASPLQLDDGA</sequence>
<dbReference type="CDD" id="cd05123">
    <property type="entry name" value="STKc_AGC"/>
    <property type="match status" value="1"/>
</dbReference>
<dbReference type="InterPro" id="IPR000719">
    <property type="entry name" value="Prot_kinase_dom"/>
</dbReference>
<dbReference type="PANTHER" id="PTHR24351">
    <property type="entry name" value="RIBOSOMAL PROTEIN S6 KINASE"/>
    <property type="match status" value="1"/>
</dbReference>
<dbReference type="AlphaFoldDB" id="A0A1Y2HWV9"/>
<feature type="region of interest" description="Disordered" evidence="9">
    <location>
        <begin position="1"/>
        <end position="41"/>
    </location>
</feature>
<feature type="domain" description="Protein kinase" evidence="10">
    <location>
        <begin position="48"/>
        <end position="332"/>
    </location>
</feature>
<keyword evidence="5 11" id="KW-0418">Kinase</keyword>
<evidence type="ECO:0000313" key="12">
    <source>
        <dbReference type="Proteomes" id="UP000193411"/>
    </source>
</evidence>
<dbReference type="SMART" id="SM00220">
    <property type="entry name" value="S_TKc"/>
    <property type="match status" value="1"/>
</dbReference>
<feature type="binding site" evidence="7">
    <location>
        <position position="77"/>
    </location>
    <ligand>
        <name>ATP</name>
        <dbReference type="ChEBI" id="CHEBI:30616"/>
    </ligand>
</feature>
<dbReference type="InterPro" id="IPR011009">
    <property type="entry name" value="Kinase-like_dom_sf"/>
</dbReference>
<keyword evidence="1 8" id="KW-0723">Serine/threonine-protein kinase</keyword>
<feature type="region of interest" description="Disordered" evidence="9">
    <location>
        <begin position="402"/>
        <end position="456"/>
    </location>
</feature>
<dbReference type="Gene3D" id="1.10.510.10">
    <property type="entry name" value="Transferase(Phosphotransferase) domain 1"/>
    <property type="match status" value="1"/>
</dbReference>
<keyword evidence="12" id="KW-1185">Reference proteome</keyword>
<evidence type="ECO:0000256" key="6">
    <source>
        <dbReference type="ARBA" id="ARBA00022840"/>
    </source>
</evidence>
<dbReference type="GO" id="GO:0004674">
    <property type="term" value="F:protein serine/threonine kinase activity"/>
    <property type="evidence" value="ECO:0007669"/>
    <property type="project" value="UniProtKB-KW"/>
</dbReference>
<dbReference type="STRING" id="765915.A0A1Y2HWV9"/>
<protein>
    <submittedName>
        <fullName evidence="11">Kinase-like domain-containing protein</fullName>
    </submittedName>
</protein>
<dbReference type="OrthoDB" id="63267at2759"/>
<evidence type="ECO:0000256" key="2">
    <source>
        <dbReference type="ARBA" id="ARBA00022553"/>
    </source>
</evidence>
<evidence type="ECO:0000259" key="10">
    <source>
        <dbReference type="PROSITE" id="PS50011"/>
    </source>
</evidence>
<keyword evidence="6 7" id="KW-0067">ATP-binding</keyword>
<evidence type="ECO:0000256" key="5">
    <source>
        <dbReference type="ARBA" id="ARBA00022777"/>
    </source>
</evidence>
<feature type="compositionally biased region" description="Polar residues" evidence="9">
    <location>
        <begin position="1"/>
        <end position="17"/>
    </location>
</feature>